<dbReference type="AlphaFoldDB" id="A0A7R9F7T6"/>
<protein>
    <submittedName>
        <fullName evidence="1">Uncharacterized protein</fullName>
    </submittedName>
</protein>
<proteinExistence type="predicted"/>
<reference evidence="1" key="1">
    <citation type="submission" date="2020-11" db="EMBL/GenBank/DDBJ databases">
        <authorList>
            <person name="Tran Van P."/>
        </authorList>
    </citation>
    <scope>NUCLEOTIDE SEQUENCE</scope>
</reference>
<sequence>MVILGSWPAGKLEVSNRSHMITDKKSGLHLFQSSLIFTGVEPPQFMDTSPFRSYEVVCTCGLLGELLHSHSGDGNTVAEPSGVDPIILYAPSKTEQPPPVGPVPCTCGVFLSGQFTKNSQDPPKGHPALLHEHPDPFPCNIWGNKQCTNRCLDISLKGSLFGSIINLLMIDSQIVKHLPNSPTILCGSIDRDCHRERAYLFIKNCNNTWINTNLSAGREYCCKDGAPIKCPIL</sequence>
<gene>
    <name evidence="1" type="ORF">TBIB3V08_LOCUS9781</name>
</gene>
<evidence type="ECO:0000313" key="1">
    <source>
        <dbReference type="EMBL" id="CAD7447468.1"/>
    </source>
</evidence>
<accession>A0A7R9F7T6</accession>
<organism evidence="1">
    <name type="scientific">Timema bartmani</name>
    <dbReference type="NCBI Taxonomy" id="61472"/>
    <lineage>
        <taxon>Eukaryota</taxon>
        <taxon>Metazoa</taxon>
        <taxon>Ecdysozoa</taxon>
        <taxon>Arthropoda</taxon>
        <taxon>Hexapoda</taxon>
        <taxon>Insecta</taxon>
        <taxon>Pterygota</taxon>
        <taxon>Neoptera</taxon>
        <taxon>Polyneoptera</taxon>
        <taxon>Phasmatodea</taxon>
        <taxon>Timematodea</taxon>
        <taxon>Timematoidea</taxon>
        <taxon>Timematidae</taxon>
        <taxon>Timema</taxon>
    </lineage>
</organism>
<name>A0A7R9F7T6_9NEOP</name>
<dbReference type="EMBL" id="OD568917">
    <property type="protein sequence ID" value="CAD7447468.1"/>
    <property type="molecule type" value="Genomic_DNA"/>
</dbReference>